<evidence type="ECO:0000256" key="1">
    <source>
        <dbReference type="SAM" id="Coils"/>
    </source>
</evidence>
<comment type="caution">
    <text evidence="3">The sequence shown here is derived from an EMBL/GenBank/DDBJ whole genome shotgun (WGS) entry which is preliminary data.</text>
</comment>
<feature type="non-terminal residue" evidence="3">
    <location>
        <position position="1"/>
    </location>
</feature>
<reference evidence="3" key="1">
    <citation type="submission" date="2023-10" db="EMBL/GenBank/DDBJ databases">
        <authorList>
            <person name="Chen Y."/>
            <person name="Shah S."/>
            <person name="Dougan E. K."/>
            <person name="Thang M."/>
            <person name="Chan C."/>
        </authorList>
    </citation>
    <scope>NUCLEOTIDE SEQUENCE [LARGE SCALE GENOMIC DNA]</scope>
</reference>
<dbReference type="Proteomes" id="UP001189429">
    <property type="component" value="Unassembled WGS sequence"/>
</dbReference>
<dbReference type="EMBL" id="CAUYUJ010011709">
    <property type="protein sequence ID" value="CAK0832443.1"/>
    <property type="molecule type" value="Genomic_DNA"/>
</dbReference>
<protein>
    <submittedName>
        <fullName evidence="3">Uncharacterized protein</fullName>
    </submittedName>
</protein>
<proteinExistence type="predicted"/>
<name>A0ABN9SKX6_9DINO</name>
<evidence type="ECO:0000313" key="4">
    <source>
        <dbReference type="Proteomes" id="UP001189429"/>
    </source>
</evidence>
<feature type="compositionally biased region" description="Gly residues" evidence="2">
    <location>
        <begin position="404"/>
        <end position="419"/>
    </location>
</feature>
<gene>
    <name evidence="3" type="ORF">PCOR1329_LOCUS30460</name>
</gene>
<keyword evidence="1" id="KW-0175">Coiled coil</keyword>
<sequence length="999" mass="106957">VQGILDSIARLEDLREHPPLGVSGSFVAEIEAQPVRRRGELEEARAAAEVAKAAELPRPARMRREASAAGTAEKRLDRARKALEAKREARELVEQLAALDAELEEDEAFRRLEAEIQAAAEAERLRQAAELAERSHVPGLLTQLRGLQAAHRAGNFECAWSEIEKQMPSVAAQLALANAPPRESWAESCPIDDELDISDDEAPLASAADQASAAAAALQGPQQWGSQAFDLEVGHECSLSGPRCGGQVGLPFGQSGPRGDIVLPDREGTTGVGQVSHPTGLRGSGKVGPPRGQPDLRGSSALVGNRGLRRVGQEGHLTGLRGCGQVGPPRGQSDPRGECALADSLSGDGHARPPRELTAPRWRGAQPCMSPMVRPGTPLRPPPGGQEEGRRGGSQPHVDAAPALGGGREAQLGGPGQQAGGVKRVDAADAIIGSRVRDLDPTAQAPTAAFAEALASGLVVLGCSGSGWRRSLEALEGHARLVGLSHRLLGVEVMMPSGLELMVASAYFEHSIGPRAGNLDLLRAAAQLTMASGRAPWLLQADFNMEPAALQELSWPECHYGVAIGPLAPTCFAEKQEKTFDWFVASQDLAHAASTCRPAPGPGLLPHSPVELTRQGARPDALVQALKKPRPFPHRDIKACEAQEGERPGSLALGRRQWMAVDGLTLIGIHGIDQQQWGQHCGREAEAAEEHHTSHEGWHSSEAHRRCKRLVLELDAAASSGHGFDIGGDREELIHVARVKGVAEAVIVLRGRPAAAHRHDASRSQAEWREWAEVAVQRGGRLAHRFARERLLAITQELEDAPCKVWPAATRMALIPKPAGGVRPIAPLPLMFRLWSRLRQPVCSQWLPELALRGHGGAVHGGVHHQRHDPGWLRACRCLAKLPMLDPLLAMTVGRPLVCPGNVVDDVSLQAIGTERLVVQQLSEAGAQLVSMLVARHLLANATKTHLLASTPAVARGLKERWQFHGWSFSQELQARNLGTDACWRAEESPRVLPGLGKP</sequence>
<evidence type="ECO:0000313" key="3">
    <source>
        <dbReference type="EMBL" id="CAK0832443.1"/>
    </source>
</evidence>
<keyword evidence="4" id="KW-1185">Reference proteome</keyword>
<accession>A0ABN9SKX6</accession>
<organism evidence="3 4">
    <name type="scientific">Prorocentrum cordatum</name>
    <dbReference type="NCBI Taxonomy" id="2364126"/>
    <lineage>
        <taxon>Eukaryota</taxon>
        <taxon>Sar</taxon>
        <taxon>Alveolata</taxon>
        <taxon>Dinophyceae</taxon>
        <taxon>Prorocentrales</taxon>
        <taxon>Prorocentraceae</taxon>
        <taxon>Prorocentrum</taxon>
    </lineage>
</organism>
<feature type="region of interest" description="Disordered" evidence="2">
    <location>
        <begin position="269"/>
        <end position="301"/>
    </location>
</feature>
<feature type="coiled-coil region" evidence="1">
    <location>
        <begin position="69"/>
        <end position="132"/>
    </location>
</feature>
<evidence type="ECO:0000256" key="2">
    <source>
        <dbReference type="SAM" id="MobiDB-lite"/>
    </source>
</evidence>
<feature type="region of interest" description="Disordered" evidence="2">
    <location>
        <begin position="343"/>
        <end position="421"/>
    </location>
</feature>